<dbReference type="Gene3D" id="3.10.310.30">
    <property type="match status" value="1"/>
</dbReference>
<feature type="domain" description="DDH" evidence="1">
    <location>
        <begin position="14"/>
        <end position="153"/>
    </location>
</feature>
<dbReference type="STRING" id="1601833.SAMN05518684_11889"/>
<dbReference type="AlphaFoldDB" id="A0A1H9WPI9"/>
<dbReference type="Pfam" id="PF02272">
    <property type="entry name" value="DHHA1"/>
    <property type="match status" value="1"/>
</dbReference>
<dbReference type="PANTHER" id="PTHR47618">
    <property type="entry name" value="BIFUNCTIONAL OLIGORIBONUCLEASE AND PAP PHOSPHATASE NRNA"/>
    <property type="match status" value="1"/>
</dbReference>
<evidence type="ECO:0000313" key="4">
    <source>
        <dbReference type="Proteomes" id="UP000198571"/>
    </source>
</evidence>
<evidence type="ECO:0000313" key="3">
    <source>
        <dbReference type="EMBL" id="SES35820.1"/>
    </source>
</evidence>
<dbReference type="RefSeq" id="WP_093055033.1">
    <property type="nucleotide sequence ID" value="NZ_FOGT01000018.1"/>
</dbReference>
<gene>
    <name evidence="3" type="ORF">SAMN05518684_11889</name>
</gene>
<accession>A0A1H9WPI9</accession>
<feature type="domain" description="DHHA1" evidence="2">
    <location>
        <begin position="224"/>
        <end position="309"/>
    </location>
</feature>
<sequence length="310" mass="34900">MKQDILNKIKLWDSIIIHRHVRPDPDAIGSQAGLKALIKSLYPDKKVYLAGEEESSLAFLASMDKIEDSLFAKSLVIICDTANTARIDDERYRNGAETIKIDHHPNVDPYGNLMWVDPSASSTSEMIFELFEEAEKEGFVMDKEMARLLYAGIVADTGRFRFPNTTEKTFFAAGRLIEAEFSRPELYDYLYETSLSLLRLEGYVLSEVKITPAGAGYVYLTKDILDKYKVTSKEAASIVNSFSTLKGLKAWVFFVEEEDVIRVRLRSKGPEIHELAARYNGGGHPMASGASLSDWSETEKVLSELEDLCR</sequence>
<dbReference type="EMBL" id="FOGT01000018">
    <property type="protein sequence ID" value="SES35820.1"/>
    <property type="molecule type" value="Genomic_DNA"/>
</dbReference>
<evidence type="ECO:0000259" key="1">
    <source>
        <dbReference type="Pfam" id="PF01368"/>
    </source>
</evidence>
<keyword evidence="4" id="KW-1185">Reference proteome</keyword>
<dbReference type="InterPro" id="IPR001667">
    <property type="entry name" value="DDH_dom"/>
</dbReference>
<organism evidence="3 4">
    <name type="scientific">Salipaludibacillus aurantiacus</name>
    <dbReference type="NCBI Taxonomy" id="1601833"/>
    <lineage>
        <taxon>Bacteria</taxon>
        <taxon>Bacillati</taxon>
        <taxon>Bacillota</taxon>
        <taxon>Bacilli</taxon>
        <taxon>Bacillales</taxon>
        <taxon>Bacillaceae</taxon>
    </lineage>
</organism>
<dbReference type="GO" id="GO:0003676">
    <property type="term" value="F:nucleic acid binding"/>
    <property type="evidence" value="ECO:0007669"/>
    <property type="project" value="InterPro"/>
</dbReference>
<proteinExistence type="predicted"/>
<dbReference type="PANTHER" id="PTHR47618:SF1">
    <property type="entry name" value="BIFUNCTIONAL OLIGORIBONUCLEASE AND PAP PHOSPHATASE NRNA"/>
    <property type="match status" value="1"/>
</dbReference>
<dbReference type="OrthoDB" id="9803668at2"/>
<evidence type="ECO:0000259" key="2">
    <source>
        <dbReference type="Pfam" id="PF02272"/>
    </source>
</evidence>
<dbReference type="InterPro" id="IPR003156">
    <property type="entry name" value="DHHA1_dom"/>
</dbReference>
<dbReference type="Gene3D" id="3.90.1640.10">
    <property type="entry name" value="inorganic pyrophosphatase (n-terminal core)"/>
    <property type="match status" value="1"/>
</dbReference>
<protein>
    <submittedName>
        <fullName evidence="3">Phosphoesterase RecJ domain-containing protein</fullName>
    </submittedName>
</protein>
<dbReference type="Proteomes" id="UP000198571">
    <property type="component" value="Unassembled WGS sequence"/>
</dbReference>
<dbReference type="Pfam" id="PF01368">
    <property type="entry name" value="DHH"/>
    <property type="match status" value="1"/>
</dbReference>
<dbReference type="SUPFAM" id="SSF64182">
    <property type="entry name" value="DHH phosphoesterases"/>
    <property type="match status" value="1"/>
</dbReference>
<name>A0A1H9WPI9_9BACI</name>
<dbReference type="InterPro" id="IPR051319">
    <property type="entry name" value="Oligoribo/pAp-PDE_c-di-AMP_PDE"/>
</dbReference>
<dbReference type="InterPro" id="IPR038763">
    <property type="entry name" value="DHH_sf"/>
</dbReference>
<reference evidence="4" key="1">
    <citation type="submission" date="2016-10" db="EMBL/GenBank/DDBJ databases">
        <authorList>
            <person name="Varghese N."/>
            <person name="Submissions S."/>
        </authorList>
    </citation>
    <scope>NUCLEOTIDE SEQUENCE [LARGE SCALE GENOMIC DNA]</scope>
    <source>
        <strain evidence="4">S9</strain>
    </source>
</reference>